<evidence type="ECO:0000313" key="2">
    <source>
        <dbReference type="EMBL" id="KRM34631.1"/>
    </source>
</evidence>
<dbReference type="InterPro" id="IPR004676">
    <property type="entry name" value="Cd-R_transporter"/>
</dbReference>
<organism evidence="2 3">
    <name type="scientific">Agrilactobacillus composti DSM 18527 = JCM 14202</name>
    <dbReference type="NCBI Taxonomy" id="1423734"/>
    <lineage>
        <taxon>Bacteria</taxon>
        <taxon>Bacillati</taxon>
        <taxon>Bacillota</taxon>
        <taxon>Bacilli</taxon>
        <taxon>Lactobacillales</taxon>
        <taxon>Lactobacillaceae</taxon>
        <taxon>Agrilactobacillus</taxon>
    </lineage>
</organism>
<accession>X0PT81</accession>
<keyword evidence="1" id="KW-0812">Transmembrane</keyword>
<sequence length="199" mass="21874">MITTVVTSVLAFVSTNLDDIFVLTILFSQVNQTMKRRDVIIGQYLGIGSLLGVSIVATYSLRFITTAPLNWLGIVPILLGVRTWFAGHKTQKQSQLTTPPAQQKQGRLATIISPRILNVSLLTVANGADNIGVYLPLFSKYSPGQLVITTVVFALMIALWCYLGLKLASFPLVKAKLVKYKQIVIPIIFIVLGLLIIFK</sequence>
<evidence type="ECO:0000256" key="1">
    <source>
        <dbReference type="SAM" id="Phobius"/>
    </source>
</evidence>
<dbReference type="Pfam" id="PF03596">
    <property type="entry name" value="Cad"/>
    <property type="match status" value="1"/>
</dbReference>
<feature type="transmembrane region" description="Helical" evidence="1">
    <location>
        <begin position="145"/>
        <end position="165"/>
    </location>
</feature>
<dbReference type="Proteomes" id="UP000051236">
    <property type="component" value="Unassembled WGS sequence"/>
</dbReference>
<dbReference type="eggNOG" id="COG4300">
    <property type="taxonomic scope" value="Bacteria"/>
</dbReference>
<feature type="transmembrane region" description="Helical" evidence="1">
    <location>
        <begin position="39"/>
        <end position="61"/>
    </location>
</feature>
<gene>
    <name evidence="2" type="ORF">FC83_GL002115</name>
</gene>
<reference evidence="2 3" key="1">
    <citation type="journal article" date="2015" name="Genome Announc.">
        <title>Expanding the biotechnology potential of lactobacilli through comparative genomics of 213 strains and associated genera.</title>
        <authorList>
            <person name="Sun Z."/>
            <person name="Harris H.M."/>
            <person name="McCann A."/>
            <person name="Guo C."/>
            <person name="Argimon S."/>
            <person name="Zhang W."/>
            <person name="Yang X."/>
            <person name="Jeffery I.B."/>
            <person name="Cooney J.C."/>
            <person name="Kagawa T.F."/>
            <person name="Liu W."/>
            <person name="Song Y."/>
            <person name="Salvetti E."/>
            <person name="Wrobel A."/>
            <person name="Rasinkangas P."/>
            <person name="Parkhill J."/>
            <person name="Rea M.C."/>
            <person name="O'Sullivan O."/>
            <person name="Ritari J."/>
            <person name="Douillard F.P."/>
            <person name="Paul Ross R."/>
            <person name="Yang R."/>
            <person name="Briner A.E."/>
            <person name="Felis G.E."/>
            <person name="de Vos W.M."/>
            <person name="Barrangou R."/>
            <person name="Klaenhammer T.R."/>
            <person name="Caufield P.W."/>
            <person name="Cui Y."/>
            <person name="Zhang H."/>
            <person name="O'Toole P.W."/>
        </authorList>
    </citation>
    <scope>NUCLEOTIDE SEQUENCE [LARGE SCALE GENOMIC DNA]</scope>
    <source>
        <strain evidence="2 3">DSM 18527</strain>
    </source>
</reference>
<dbReference type="STRING" id="1423734.FC83_GL002115"/>
<feature type="transmembrane region" description="Helical" evidence="1">
    <location>
        <begin position="67"/>
        <end position="85"/>
    </location>
</feature>
<feature type="transmembrane region" description="Helical" evidence="1">
    <location>
        <begin position="6"/>
        <end position="27"/>
    </location>
</feature>
<keyword evidence="1" id="KW-0472">Membrane</keyword>
<feature type="transmembrane region" description="Helical" evidence="1">
    <location>
        <begin position="177"/>
        <end position="198"/>
    </location>
</feature>
<evidence type="ECO:0000313" key="3">
    <source>
        <dbReference type="Proteomes" id="UP000051236"/>
    </source>
</evidence>
<dbReference type="OrthoDB" id="7995400at2"/>
<protein>
    <submittedName>
        <fullName evidence="2">Cadmium resistance transporter family protein</fullName>
    </submittedName>
</protein>
<proteinExistence type="predicted"/>
<dbReference type="AlphaFoldDB" id="X0PT81"/>
<comment type="caution">
    <text evidence="2">The sequence shown here is derived from an EMBL/GenBank/DDBJ whole genome shotgun (WGS) entry which is preliminary data.</text>
</comment>
<dbReference type="RefSeq" id="WP_035454944.1">
    <property type="nucleotide sequence ID" value="NZ_AZGA01000024.1"/>
</dbReference>
<keyword evidence="3" id="KW-1185">Reference proteome</keyword>
<keyword evidence="1" id="KW-1133">Transmembrane helix</keyword>
<dbReference type="EMBL" id="AZGA01000024">
    <property type="protein sequence ID" value="KRM34631.1"/>
    <property type="molecule type" value="Genomic_DNA"/>
</dbReference>
<name>X0PT81_9LACO</name>
<dbReference type="PATRIC" id="fig|1423734.3.peg.2138"/>